<evidence type="ECO:0000313" key="2">
    <source>
        <dbReference type="EMBL" id="GAA0555922.1"/>
    </source>
</evidence>
<evidence type="ECO:0000313" key="3">
    <source>
        <dbReference type="Proteomes" id="UP001501169"/>
    </source>
</evidence>
<feature type="transmembrane region" description="Helical" evidence="1">
    <location>
        <begin position="104"/>
        <end position="121"/>
    </location>
</feature>
<feature type="transmembrane region" description="Helical" evidence="1">
    <location>
        <begin position="12"/>
        <end position="30"/>
    </location>
</feature>
<feature type="transmembrane region" description="Helical" evidence="1">
    <location>
        <begin position="73"/>
        <end position="98"/>
    </location>
</feature>
<evidence type="ECO:0000256" key="1">
    <source>
        <dbReference type="SAM" id="Phobius"/>
    </source>
</evidence>
<dbReference type="EMBL" id="BAAAEO010000004">
    <property type="protein sequence ID" value="GAA0555922.1"/>
    <property type="molecule type" value="Genomic_DNA"/>
</dbReference>
<keyword evidence="1" id="KW-1133">Transmembrane helix</keyword>
<dbReference type="Proteomes" id="UP001501169">
    <property type="component" value="Unassembled WGS sequence"/>
</dbReference>
<accession>A0ABN1DZ46</accession>
<feature type="transmembrane region" description="Helical" evidence="1">
    <location>
        <begin position="42"/>
        <end position="61"/>
    </location>
</feature>
<reference evidence="2 3" key="1">
    <citation type="journal article" date="2019" name="Int. J. Syst. Evol. Microbiol.">
        <title>The Global Catalogue of Microorganisms (GCM) 10K type strain sequencing project: providing services to taxonomists for standard genome sequencing and annotation.</title>
        <authorList>
            <consortium name="The Broad Institute Genomics Platform"/>
            <consortium name="The Broad Institute Genome Sequencing Center for Infectious Disease"/>
            <person name="Wu L."/>
            <person name="Ma J."/>
        </authorList>
    </citation>
    <scope>NUCLEOTIDE SEQUENCE [LARGE SCALE GENOMIC DNA]</scope>
    <source>
        <strain evidence="2 3">JCM 14331</strain>
    </source>
</reference>
<keyword evidence="1" id="KW-0472">Membrane</keyword>
<organism evidence="2 3">
    <name type="scientific">Rheinheimera aquimaris</name>
    <dbReference type="NCBI Taxonomy" id="412437"/>
    <lineage>
        <taxon>Bacteria</taxon>
        <taxon>Pseudomonadati</taxon>
        <taxon>Pseudomonadota</taxon>
        <taxon>Gammaproteobacteria</taxon>
        <taxon>Chromatiales</taxon>
        <taxon>Chromatiaceae</taxon>
        <taxon>Rheinheimera</taxon>
    </lineage>
</organism>
<name>A0ABN1DZ46_9GAMM</name>
<evidence type="ECO:0008006" key="4">
    <source>
        <dbReference type="Google" id="ProtNLM"/>
    </source>
</evidence>
<protein>
    <recommendedName>
        <fullName evidence="4">DUF423 domain-containing protein</fullName>
    </recommendedName>
</protein>
<sequence length="124" mass="13564">MKYFWQISNSTAAFYGAAVVGLSAVLMHLWQGSLSTEAVARVISALAMLAFHALALLAIGAQRSSAKLTQLVALLWHLGLWCFVWTILAGVFVLPFHYSQLAPIGGQLFIAAWLLFAVTAWRRS</sequence>
<keyword evidence="1" id="KW-0812">Transmembrane</keyword>
<gene>
    <name evidence="2" type="ORF">GCM10009098_24700</name>
</gene>
<comment type="caution">
    <text evidence="2">The sequence shown here is derived from an EMBL/GenBank/DDBJ whole genome shotgun (WGS) entry which is preliminary data.</text>
</comment>
<proteinExistence type="predicted"/>
<keyword evidence="3" id="KW-1185">Reference proteome</keyword>
<dbReference type="RefSeq" id="WP_226767755.1">
    <property type="nucleotide sequence ID" value="NZ_BAAAEO010000004.1"/>
</dbReference>